<dbReference type="PANTHER" id="PTHR24320">
    <property type="entry name" value="RETINOL DEHYDROGENASE"/>
    <property type="match status" value="1"/>
</dbReference>
<evidence type="ECO:0000256" key="3">
    <source>
        <dbReference type="ARBA" id="ARBA00023002"/>
    </source>
</evidence>
<dbReference type="Proteomes" id="UP000785200">
    <property type="component" value="Unassembled WGS sequence"/>
</dbReference>
<dbReference type="EMBL" id="VNKQ01000017">
    <property type="protein sequence ID" value="KAG0645855.1"/>
    <property type="molecule type" value="Genomic_DNA"/>
</dbReference>
<protein>
    <submittedName>
        <fullName evidence="4">Oxidoreductase</fullName>
    </submittedName>
</protein>
<evidence type="ECO:0000313" key="5">
    <source>
        <dbReference type="Proteomes" id="UP000785200"/>
    </source>
</evidence>
<comment type="caution">
    <text evidence="4">The sequence shown here is derived from an EMBL/GenBank/DDBJ whole genome shotgun (WGS) entry which is preliminary data.</text>
</comment>
<sequence>MPFGFSIFGGSVPFNPSTDIPSLAGKVIFITGGNVGLGKETVLQLAQHDPAHIYLSARTEPKALEAINDIQTVVPNCPPITFIQCDLTSLPSVQDAAQRFARQEKRLDILILNAGIMATPPGTTEQGYEIQFGTNHIGHALLTKLLMPTLSATAELPDSDVRVISLSSAGHALAPVSKGIDFAQLKTDMSSSFTMTRYGQSKLANILYIRELAKQYPKITAVSVHPGIVNTNLYQSMTAWSVLGNAVGVAKSRFYTSVQDGAKNQLWACVARRGTEAKGEVKSGGYYTPVGVEDQGSRFAKNQELAKKLWVWTEAELEGYTL</sequence>
<dbReference type="InterPro" id="IPR002347">
    <property type="entry name" value="SDR_fam"/>
</dbReference>
<dbReference type="GO" id="GO:0016491">
    <property type="term" value="F:oxidoreductase activity"/>
    <property type="evidence" value="ECO:0007669"/>
    <property type="project" value="UniProtKB-KW"/>
</dbReference>
<organism evidence="4 5">
    <name type="scientific">Hyphodiscus hymeniophilus</name>
    <dbReference type="NCBI Taxonomy" id="353542"/>
    <lineage>
        <taxon>Eukaryota</taxon>
        <taxon>Fungi</taxon>
        <taxon>Dikarya</taxon>
        <taxon>Ascomycota</taxon>
        <taxon>Pezizomycotina</taxon>
        <taxon>Leotiomycetes</taxon>
        <taxon>Helotiales</taxon>
        <taxon>Hyphodiscaceae</taxon>
        <taxon>Hyphodiscus</taxon>
    </lineage>
</organism>
<dbReference type="SUPFAM" id="SSF51735">
    <property type="entry name" value="NAD(P)-binding Rossmann-fold domains"/>
    <property type="match status" value="1"/>
</dbReference>
<evidence type="ECO:0000256" key="1">
    <source>
        <dbReference type="ARBA" id="ARBA00006484"/>
    </source>
</evidence>
<proteinExistence type="inferred from homology"/>
<dbReference type="PRINTS" id="PR00081">
    <property type="entry name" value="GDHRDH"/>
</dbReference>
<keyword evidence="2" id="KW-0521">NADP</keyword>
<dbReference type="InterPro" id="IPR036291">
    <property type="entry name" value="NAD(P)-bd_dom_sf"/>
</dbReference>
<keyword evidence="3" id="KW-0560">Oxidoreductase</keyword>
<dbReference type="OrthoDB" id="191139at2759"/>
<evidence type="ECO:0000313" key="4">
    <source>
        <dbReference type="EMBL" id="KAG0645855.1"/>
    </source>
</evidence>
<evidence type="ECO:0000256" key="2">
    <source>
        <dbReference type="ARBA" id="ARBA00022857"/>
    </source>
</evidence>
<accession>A0A9P6SQD4</accession>
<dbReference type="AlphaFoldDB" id="A0A9P6SQD4"/>
<dbReference type="Pfam" id="PF00106">
    <property type="entry name" value="adh_short"/>
    <property type="match status" value="1"/>
</dbReference>
<reference evidence="4" key="1">
    <citation type="submission" date="2019-07" db="EMBL/GenBank/DDBJ databases">
        <title>Hyphodiscus hymeniophilus genome sequencing and assembly.</title>
        <authorList>
            <person name="Kramer G."/>
            <person name="Nodwell J."/>
        </authorList>
    </citation>
    <scope>NUCLEOTIDE SEQUENCE</scope>
    <source>
        <strain evidence="4">ATCC 34498</strain>
    </source>
</reference>
<keyword evidence="5" id="KW-1185">Reference proteome</keyword>
<dbReference type="PANTHER" id="PTHR24320:SF282">
    <property type="entry name" value="WW DOMAIN-CONTAINING OXIDOREDUCTASE"/>
    <property type="match status" value="1"/>
</dbReference>
<name>A0A9P6SQD4_9HELO</name>
<gene>
    <name evidence="4" type="ORF">D0Z07_7773</name>
</gene>
<comment type="similarity">
    <text evidence="1">Belongs to the short-chain dehydrogenases/reductases (SDR) family.</text>
</comment>
<dbReference type="Gene3D" id="3.40.50.720">
    <property type="entry name" value="NAD(P)-binding Rossmann-like Domain"/>
    <property type="match status" value="1"/>
</dbReference>